<evidence type="ECO:0000256" key="2">
    <source>
        <dbReference type="ARBA" id="ARBA00006856"/>
    </source>
</evidence>
<dbReference type="InterPro" id="IPR016024">
    <property type="entry name" value="ARM-type_fold"/>
</dbReference>
<dbReference type="EMBL" id="CAJOBI010022463">
    <property type="protein sequence ID" value="CAF4225058.1"/>
    <property type="molecule type" value="Genomic_DNA"/>
</dbReference>
<evidence type="ECO:0000313" key="8">
    <source>
        <dbReference type="EMBL" id="CAF2060870.1"/>
    </source>
</evidence>
<dbReference type="PROSITE" id="PS51366">
    <property type="entry name" value="MI"/>
    <property type="match status" value="1"/>
</dbReference>
<dbReference type="InterPro" id="IPR003891">
    <property type="entry name" value="Initiation_fac_eIF4g_MI"/>
</dbReference>
<dbReference type="Gene3D" id="1.25.40.180">
    <property type="match status" value="1"/>
</dbReference>
<dbReference type="SMART" id="SM00543">
    <property type="entry name" value="MIF4G"/>
    <property type="match status" value="1"/>
</dbReference>
<evidence type="ECO:0000256" key="4">
    <source>
        <dbReference type="ARBA" id="ARBA00023187"/>
    </source>
</evidence>
<proteinExistence type="inferred from homology"/>
<dbReference type="GO" id="GO:0003723">
    <property type="term" value="F:RNA binding"/>
    <property type="evidence" value="ECO:0007669"/>
    <property type="project" value="InterPro"/>
</dbReference>
<evidence type="ECO:0000256" key="3">
    <source>
        <dbReference type="ARBA" id="ARBA00022664"/>
    </source>
</evidence>
<dbReference type="PANTHER" id="PTHR18034:SF3">
    <property type="entry name" value="PRE-MRNA-SPLICING FACTOR CWC22 HOMOLOG"/>
    <property type="match status" value="1"/>
</dbReference>
<evidence type="ECO:0000313" key="9">
    <source>
        <dbReference type="EMBL" id="CAF4225058.1"/>
    </source>
</evidence>
<evidence type="ECO:0000259" key="7">
    <source>
        <dbReference type="PROSITE" id="PS51366"/>
    </source>
</evidence>
<reference evidence="8" key="1">
    <citation type="submission" date="2021-02" db="EMBL/GenBank/DDBJ databases">
        <authorList>
            <person name="Nowell W R."/>
        </authorList>
    </citation>
    <scope>NUCLEOTIDE SEQUENCE</scope>
</reference>
<evidence type="ECO:0000256" key="1">
    <source>
        <dbReference type="ARBA" id="ARBA00004123"/>
    </source>
</evidence>
<feature type="region of interest" description="Disordered" evidence="6">
    <location>
        <begin position="302"/>
        <end position="330"/>
    </location>
</feature>
<comment type="caution">
    <text evidence="8">The sequence shown here is derived from an EMBL/GenBank/DDBJ whole genome shotgun (WGS) entry which is preliminary data.</text>
</comment>
<evidence type="ECO:0000256" key="5">
    <source>
        <dbReference type="ARBA" id="ARBA00023242"/>
    </source>
</evidence>
<dbReference type="SMART" id="SM00544">
    <property type="entry name" value="MA3"/>
    <property type="match status" value="1"/>
</dbReference>
<keyword evidence="5" id="KW-0539">Nucleus</keyword>
<dbReference type="InterPro" id="IPR003890">
    <property type="entry name" value="MIF4G-like_typ-3"/>
</dbReference>
<keyword evidence="3" id="KW-0507">mRNA processing</keyword>
<organism evidence="8 10">
    <name type="scientific">Rotaria magnacalcarata</name>
    <dbReference type="NCBI Taxonomy" id="392030"/>
    <lineage>
        <taxon>Eukaryota</taxon>
        <taxon>Metazoa</taxon>
        <taxon>Spiralia</taxon>
        <taxon>Gnathifera</taxon>
        <taxon>Rotifera</taxon>
        <taxon>Eurotatoria</taxon>
        <taxon>Bdelloidea</taxon>
        <taxon>Philodinida</taxon>
        <taxon>Philodinidae</taxon>
        <taxon>Rotaria</taxon>
    </lineage>
</organism>
<evidence type="ECO:0000313" key="10">
    <source>
        <dbReference type="Proteomes" id="UP000663824"/>
    </source>
</evidence>
<dbReference type="GO" id="GO:0071013">
    <property type="term" value="C:catalytic step 2 spliceosome"/>
    <property type="evidence" value="ECO:0007669"/>
    <property type="project" value="TreeGrafter"/>
</dbReference>
<comment type="similarity">
    <text evidence="2">Belongs to the CWC22 family.</text>
</comment>
<keyword evidence="4" id="KW-0508">mRNA splicing</keyword>
<accession>A0A816QKI6</accession>
<name>A0A816QKI6_9BILA</name>
<gene>
    <name evidence="8" type="ORF">MBJ925_LOCUS14868</name>
    <name evidence="9" type="ORF">SMN809_LOCUS22892</name>
</gene>
<dbReference type="AlphaFoldDB" id="A0A816QKI6"/>
<dbReference type="SUPFAM" id="SSF48371">
    <property type="entry name" value="ARM repeat"/>
    <property type="match status" value="1"/>
</dbReference>
<dbReference type="GO" id="GO:0000398">
    <property type="term" value="P:mRNA splicing, via spliceosome"/>
    <property type="evidence" value="ECO:0007669"/>
    <property type="project" value="TreeGrafter"/>
</dbReference>
<sequence length="565" mass="65605">MLKTEETGVASQTSNLYPTETTADVPVHTNGFPIPPAKRHRSQGTLTDILITEYQRLAWKDLRKTIKRQVKKLKNSNVQKVARELFKCNIIRGRGLLAKAIIKVQIKSPCFTPVYAALTSTVNSKFPQIGQLICKRAISSFRNAYMANKKTKCFAIAKFLAHLINQRALHEIIVLQILLLLFENRTDDNIMLAIELLKECGQKLLKVSPQELDSAFSVLDNFLHEPSLNKHTQDMIQELFTVRRDGFKTYSSIESSLDLIYTNDQYTHILLLDNSYDSEQWLNEFKYDEEYEVNEKKYKQSQKRVIKNSDDEDECSSNSSDSDEEDIDNEEKQQLRIINGNKTDFVTYHHEIYLIIKANIDAKECANKLDEMNTYHKRNKALCEMIVDICAQQHTYEDFFGLVGEHLCLSKEGYIKWFTDILIQRHIYADRLDNVKLRNIAKFFAHLLVTECVSWNVFDSVILTERNTSSSSIYLKNLFLELCQFLGFTELKNRLTDPTLTKLLQYRCLRDNLKNTRFCINFFTSIGLGRITDELQEFITNPLPVPSPRNSMDICTQIVMRYRLN</sequence>
<feature type="domain" description="MI" evidence="7">
    <location>
        <begin position="347"/>
        <end position="463"/>
    </location>
</feature>
<protein>
    <recommendedName>
        <fullName evidence="7">MI domain-containing protein</fullName>
    </recommendedName>
</protein>
<dbReference type="InterPro" id="IPR050781">
    <property type="entry name" value="CWC22_splicing_factor"/>
</dbReference>
<dbReference type="Proteomes" id="UP000663824">
    <property type="component" value="Unassembled WGS sequence"/>
</dbReference>
<dbReference type="PANTHER" id="PTHR18034">
    <property type="entry name" value="CELL CYCLE CONTROL PROTEIN CWF22-RELATED"/>
    <property type="match status" value="1"/>
</dbReference>
<comment type="subcellular location">
    <subcellularLocation>
        <location evidence="1">Nucleus</location>
    </subcellularLocation>
</comment>
<evidence type="ECO:0000256" key="6">
    <source>
        <dbReference type="SAM" id="MobiDB-lite"/>
    </source>
</evidence>
<dbReference type="Pfam" id="PF02847">
    <property type="entry name" value="MA3"/>
    <property type="match status" value="1"/>
</dbReference>
<feature type="compositionally biased region" description="Acidic residues" evidence="6">
    <location>
        <begin position="310"/>
        <end position="329"/>
    </location>
</feature>
<dbReference type="Proteomes" id="UP000676336">
    <property type="component" value="Unassembled WGS sequence"/>
</dbReference>
<dbReference type="EMBL" id="CAJNRE010006988">
    <property type="protein sequence ID" value="CAF2060870.1"/>
    <property type="molecule type" value="Genomic_DNA"/>
</dbReference>